<dbReference type="Gene3D" id="3.20.20.450">
    <property type="entry name" value="EAL domain"/>
    <property type="match status" value="1"/>
</dbReference>
<dbReference type="Gene3D" id="6.10.340.10">
    <property type="match status" value="1"/>
</dbReference>
<feature type="domain" description="PAS" evidence="2">
    <location>
        <begin position="255"/>
        <end position="301"/>
    </location>
</feature>
<dbReference type="SUPFAM" id="SSF141868">
    <property type="entry name" value="EAL domain-like"/>
    <property type="match status" value="1"/>
</dbReference>
<dbReference type="InterPro" id="IPR003660">
    <property type="entry name" value="HAMP_dom"/>
</dbReference>
<dbReference type="Proteomes" id="UP000293296">
    <property type="component" value="Chromosome"/>
</dbReference>
<dbReference type="InterPro" id="IPR035919">
    <property type="entry name" value="EAL_sf"/>
</dbReference>
<dbReference type="PROSITE" id="PS50885">
    <property type="entry name" value="HAMP"/>
    <property type="match status" value="1"/>
</dbReference>
<keyword evidence="1" id="KW-0472">Membrane</keyword>
<dbReference type="Pfam" id="PF00563">
    <property type="entry name" value="EAL"/>
    <property type="match status" value="1"/>
</dbReference>
<proteinExistence type="predicted"/>
<dbReference type="GO" id="GO:0007165">
    <property type="term" value="P:signal transduction"/>
    <property type="evidence" value="ECO:0007669"/>
    <property type="project" value="InterPro"/>
</dbReference>
<dbReference type="SUPFAM" id="SSF55785">
    <property type="entry name" value="PYP-like sensor domain (PAS domain)"/>
    <property type="match status" value="1"/>
</dbReference>
<dbReference type="NCBIfam" id="TIGR00254">
    <property type="entry name" value="GGDEF"/>
    <property type="match status" value="1"/>
</dbReference>
<dbReference type="PROSITE" id="PS50112">
    <property type="entry name" value="PAS"/>
    <property type="match status" value="1"/>
</dbReference>
<keyword evidence="1" id="KW-1133">Transmembrane helix</keyword>
<evidence type="ECO:0000256" key="1">
    <source>
        <dbReference type="SAM" id="Phobius"/>
    </source>
</evidence>
<dbReference type="SMART" id="SM00304">
    <property type="entry name" value="HAMP"/>
    <property type="match status" value="1"/>
</dbReference>
<accession>A0A4P6HNW7</accession>
<sequence>MRERLARAAREVRFRRGLASKILLPALALSLGVGTMLFLFFSAKFARQAEEDLRNRLETFLTTQAAELEGPVWEFDQAAIDRLFRSYALAPDLQTARLVDARGQVLARVGEAAPAGERVFTDSRGLSRQAGGQTYDLGRLEVAFSDFRLRQALAAGRAVELPAAVGLTAIFVGVLALTVHWSVGRPLRRLRESLERNAAPGTRMPLSWGSADELGQVVAAYNAMLAEVNQHTGNLERANAGLRVENAQRRRAEKRLALYKAMVEATDAAMAIADRDLRILETNAACLRITGFAADELAGRQVWDTFLAGQEPDQIAAIGRSLETHAAWSGECRGVVREGRRIPFRVTINALSFDDDAPSHHVIVFADISEQKATQKLLKTLAYTDSLTGLPNRALFMDRLEREICIESRHGRGFALLFIDLDNFKWINDSLSHDVGDQVLGVMAGRMQECLRAEDTLARMGGDEFTVILRETASPPAIVRVVEKLLARLAEPLSIDGHRLEVGGSVGVALYPADGLDSETLMKNADTAMYAAKADGGGQLRFFKPSIAEAAKARMELRAQLRQAVAGSEFVLHYQPIVDMVGGGAVHYEALVRWNRSGGLVYPNDFIAFAESEGLVGAIGRQVLDMAFAQLRAWEEDDEEATLAVNISRNQFLEEGFVPDLVRRAQYHGVAPTRMVLELTESLIISDPAAVRAVMARLIDHGFRIAVDDFGVGYSSLSVLLEYPVHIVKLDKSLVASLGRDLRAQAMVSGFISLFQGIGLEVVAEGVEQPAQHEFLLAAGCDMAQGWLYGKPLPAPFAVTAARSLEQRLFALRLRDKALPPTQ</sequence>
<evidence type="ECO:0000313" key="6">
    <source>
        <dbReference type="EMBL" id="QAZ68941.1"/>
    </source>
</evidence>
<dbReference type="InterPro" id="IPR052155">
    <property type="entry name" value="Biofilm_reg_signaling"/>
</dbReference>
<dbReference type="SMART" id="SM00052">
    <property type="entry name" value="EAL"/>
    <property type="match status" value="1"/>
</dbReference>
<dbReference type="InterPro" id="IPR001633">
    <property type="entry name" value="EAL_dom"/>
</dbReference>
<keyword evidence="1" id="KW-0812">Transmembrane</keyword>
<dbReference type="Pfam" id="PF13426">
    <property type="entry name" value="PAS_9"/>
    <property type="match status" value="1"/>
</dbReference>
<dbReference type="InterPro" id="IPR035965">
    <property type="entry name" value="PAS-like_dom_sf"/>
</dbReference>
<evidence type="ECO:0000259" key="5">
    <source>
        <dbReference type="PROSITE" id="PS50887"/>
    </source>
</evidence>
<dbReference type="InterPro" id="IPR000014">
    <property type="entry name" value="PAS"/>
</dbReference>
<dbReference type="PANTHER" id="PTHR44757">
    <property type="entry name" value="DIGUANYLATE CYCLASE DGCP"/>
    <property type="match status" value="1"/>
</dbReference>
<dbReference type="CDD" id="cd01949">
    <property type="entry name" value="GGDEF"/>
    <property type="match status" value="1"/>
</dbReference>
<name>A0A4P6HNW7_9BACT</name>
<dbReference type="GO" id="GO:0016020">
    <property type="term" value="C:membrane"/>
    <property type="evidence" value="ECO:0007669"/>
    <property type="project" value="InterPro"/>
</dbReference>
<dbReference type="InterPro" id="IPR043128">
    <property type="entry name" value="Rev_trsase/Diguanyl_cyclase"/>
</dbReference>
<dbReference type="FunFam" id="3.30.70.270:FF:000001">
    <property type="entry name" value="Diguanylate cyclase domain protein"/>
    <property type="match status" value="1"/>
</dbReference>
<feature type="domain" description="GGDEF" evidence="5">
    <location>
        <begin position="412"/>
        <end position="545"/>
    </location>
</feature>
<dbReference type="InterPro" id="IPR029787">
    <property type="entry name" value="Nucleotide_cyclase"/>
</dbReference>
<keyword evidence="7" id="KW-1185">Reference proteome</keyword>
<dbReference type="InterPro" id="IPR000160">
    <property type="entry name" value="GGDEF_dom"/>
</dbReference>
<feature type="transmembrane region" description="Helical" evidence="1">
    <location>
        <begin position="21"/>
        <end position="43"/>
    </location>
</feature>
<feature type="domain" description="HAMP" evidence="4">
    <location>
        <begin position="181"/>
        <end position="233"/>
    </location>
</feature>
<dbReference type="Gene3D" id="3.30.450.20">
    <property type="entry name" value="PAS domain"/>
    <property type="match status" value="1"/>
</dbReference>
<dbReference type="PANTHER" id="PTHR44757:SF2">
    <property type="entry name" value="BIOFILM ARCHITECTURE MAINTENANCE PROTEIN MBAA"/>
    <property type="match status" value="1"/>
</dbReference>
<reference evidence="6 7" key="1">
    <citation type="submission" date="2018-02" db="EMBL/GenBank/DDBJ databases">
        <title>Genome sequence of Desulfovibrio carbinolicus DSM 3852.</title>
        <authorList>
            <person name="Wilbanks E."/>
            <person name="Skennerton C.T."/>
            <person name="Orphan V.J."/>
        </authorList>
    </citation>
    <scope>NUCLEOTIDE SEQUENCE [LARGE SCALE GENOMIC DNA]</scope>
    <source>
        <strain evidence="6 7">DSM 3852</strain>
    </source>
</reference>
<dbReference type="NCBIfam" id="TIGR00229">
    <property type="entry name" value="sensory_box"/>
    <property type="match status" value="1"/>
</dbReference>
<feature type="domain" description="EAL" evidence="3">
    <location>
        <begin position="554"/>
        <end position="806"/>
    </location>
</feature>
<dbReference type="EMBL" id="CP026538">
    <property type="protein sequence ID" value="QAZ68941.1"/>
    <property type="molecule type" value="Genomic_DNA"/>
</dbReference>
<dbReference type="Pfam" id="PF00990">
    <property type="entry name" value="GGDEF"/>
    <property type="match status" value="1"/>
</dbReference>
<organism evidence="6 7">
    <name type="scientific">Solidesulfovibrio carbinolicus</name>
    <dbReference type="NCBI Taxonomy" id="296842"/>
    <lineage>
        <taxon>Bacteria</taxon>
        <taxon>Pseudomonadati</taxon>
        <taxon>Thermodesulfobacteriota</taxon>
        <taxon>Desulfovibrionia</taxon>
        <taxon>Desulfovibrionales</taxon>
        <taxon>Desulfovibrionaceae</taxon>
        <taxon>Solidesulfovibrio</taxon>
    </lineage>
</organism>
<dbReference type="RefSeq" id="WP_129354863.1">
    <property type="nucleotide sequence ID" value="NZ_CP026538.1"/>
</dbReference>
<dbReference type="SMART" id="SM00091">
    <property type="entry name" value="PAS"/>
    <property type="match status" value="1"/>
</dbReference>
<dbReference type="PROSITE" id="PS50887">
    <property type="entry name" value="GGDEF"/>
    <property type="match status" value="1"/>
</dbReference>
<dbReference type="PROSITE" id="PS50883">
    <property type="entry name" value="EAL"/>
    <property type="match status" value="1"/>
</dbReference>
<evidence type="ECO:0000259" key="3">
    <source>
        <dbReference type="PROSITE" id="PS50883"/>
    </source>
</evidence>
<evidence type="ECO:0000259" key="2">
    <source>
        <dbReference type="PROSITE" id="PS50112"/>
    </source>
</evidence>
<dbReference type="SUPFAM" id="SSF55073">
    <property type="entry name" value="Nucleotide cyclase"/>
    <property type="match status" value="1"/>
</dbReference>
<dbReference type="GO" id="GO:0003824">
    <property type="term" value="F:catalytic activity"/>
    <property type="evidence" value="ECO:0007669"/>
    <property type="project" value="UniProtKB-ARBA"/>
</dbReference>
<evidence type="ECO:0000259" key="4">
    <source>
        <dbReference type="PROSITE" id="PS50885"/>
    </source>
</evidence>
<evidence type="ECO:0000313" key="7">
    <source>
        <dbReference type="Proteomes" id="UP000293296"/>
    </source>
</evidence>
<dbReference type="SMART" id="SM00267">
    <property type="entry name" value="GGDEF"/>
    <property type="match status" value="1"/>
</dbReference>
<dbReference type="KEGG" id="dcb:C3Y92_17560"/>
<dbReference type="Gene3D" id="3.30.70.270">
    <property type="match status" value="1"/>
</dbReference>
<gene>
    <name evidence="6" type="ORF">C3Y92_17560</name>
</gene>
<dbReference type="OrthoDB" id="7673416at2"/>
<dbReference type="CDD" id="cd01948">
    <property type="entry name" value="EAL"/>
    <property type="match status" value="1"/>
</dbReference>
<dbReference type="CDD" id="cd00130">
    <property type="entry name" value="PAS"/>
    <property type="match status" value="1"/>
</dbReference>
<protein>
    <submittedName>
        <fullName evidence="6">Diguanylate cyclase</fullName>
    </submittedName>
</protein>
<dbReference type="AlphaFoldDB" id="A0A4P6HNW7"/>